<dbReference type="PANTHER" id="PTHR43451">
    <property type="entry name" value="ACETYLTRANSFERASE (GNAT) FAMILY PROTEIN"/>
    <property type="match status" value="1"/>
</dbReference>
<name>A0A431WTH9_9GAMM</name>
<dbReference type="Gene3D" id="3.40.630.30">
    <property type="match status" value="1"/>
</dbReference>
<feature type="domain" description="N-acetyltransferase" evidence="1">
    <location>
        <begin position="28"/>
        <end position="177"/>
    </location>
</feature>
<comment type="caution">
    <text evidence="2">The sequence shown here is derived from an EMBL/GenBank/DDBJ whole genome shotgun (WGS) entry which is preliminary data.</text>
</comment>
<proteinExistence type="predicted"/>
<keyword evidence="2" id="KW-0808">Transferase</keyword>
<dbReference type="PANTHER" id="PTHR43451:SF1">
    <property type="entry name" value="ACETYLTRANSFERASE"/>
    <property type="match status" value="1"/>
</dbReference>
<keyword evidence="3" id="KW-1185">Reference proteome</keyword>
<dbReference type="AlphaFoldDB" id="A0A431WTH9"/>
<dbReference type="EMBL" id="RXNU01000006">
    <property type="protein sequence ID" value="RTR38459.1"/>
    <property type="molecule type" value="Genomic_DNA"/>
</dbReference>
<dbReference type="Pfam" id="PF00583">
    <property type="entry name" value="Acetyltransf_1"/>
    <property type="match status" value="1"/>
</dbReference>
<protein>
    <submittedName>
        <fullName evidence="2">GNAT family N-acetyltransferase</fullName>
    </submittedName>
</protein>
<dbReference type="InterPro" id="IPR052564">
    <property type="entry name" value="N-acetyltrans/Recomb-assoc"/>
</dbReference>
<evidence type="ECO:0000313" key="3">
    <source>
        <dbReference type="Proteomes" id="UP000267448"/>
    </source>
</evidence>
<dbReference type="Proteomes" id="UP000267448">
    <property type="component" value="Unassembled WGS sequence"/>
</dbReference>
<accession>A0A431WTH9</accession>
<evidence type="ECO:0000313" key="2">
    <source>
        <dbReference type="EMBL" id="RTR38459.1"/>
    </source>
</evidence>
<dbReference type="OrthoDB" id="5355033at2"/>
<dbReference type="CDD" id="cd04301">
    <property type="entry name" value="NAT_SF"/>
    <property type="match status" value="1"/>
</dbReference>
<dbReference type="GO" id="GO:0016747">
    <property type="term" value="F:acyltransferase activity, transferring groups other than amino-acyl groups"/>
    <property type="evidence" value="ECO:0007669"/>
    <property type="project" value="InterPro"/>
</dbReference>
<dbReference type="RefSeq" id="WP_126520700.1">
    <property type="nucleotide sequence ID" value="NZ_RXNU01000006.1"/>
</dbReference>
<sequence length="183" mass="21236">MSSSQMLSHQPQFSLIPYRACYAQSVSQIFHDAIRYIDDDVYSIEQKQAWSPKPRSTYHWNKRLTRSKAWLVVDEAKIEGGHPKCCGFINVETHFNNRGYIDSLYVHPAYQHCGVGHKLYEAMEEWALEQEYPNLTVDASLLSKWLFLSHGFKVQHKSYQEKLGQIFMGFLMSKTLKLTTVPG</sequence>
<evidence type="ECO:0000259" key="1">
    <source>
        <dbReference type="PROSITE" id="PS51186"/>
    </source>
</evidence>
<organism evidence="2 3">
    <name type="scientific">Shewanella canadensis</name>
    <dbReference type="NCBI Taxonomy" id="271096"/>
    <lineage>
        <taxon>Bacteria</taxon>
        <taxon>Pseudomonadati</taxon>
        <taxon>Pseudomonadota</taxon>
        <taxon>Gammaproteobacteria</taxon>
        <taxon>Alteromonadales</taxon>
        <taxon>Shewanellaceae</taxon>
        <taxon>Shewanella</taxon>
    </lineage>
</organism>
<dbReference type="InterPro" id="IPR016181">
    <property type="entry name" value="Acyl_CoA_acyltransferase"/>
</dbReference>
<dbReference type="InterPro" id="IPR000182">
    <property type="entry name" value="GNAT_dom"/>
</dbReference>
<reference evidence="2 3" key="1">
    <citation type="submission" date="2018-12" db="EMBL/GenBank/DDBJ databases">
        <authorList>
            <person name="Yu L."/>
        </authorList>
    </citation>
    <scope>NUCLEOTIDE SEQUENCE [LARGE SCALE GENOMIC DNA]</scope>
    <source>
        <strain evidence="2 3">HAW-EB2</strain>
    </source>
</reference>
<dbReference type="PROSITE" id="PS51186">
    <property type="entry name" value="GNAT"/>
    <property type="match status" value="1"/>
</dbReference>
<gene>
    <name evidence="2" type="ORF">EKG38_13160</name>
</gene>
<dbReference type="SUPFAM" id="SSF55729">
    <property type="entry name" value="Acyl-CoA N-acyltransferases (Nat)"/>
    <property type="match status" value="1"/>
</dbReference>